<comment type="caution">
    <text evidence="1">The sequence shown here is derived from an EMBL/GenBank/DDBJ whole genome shotgun (WGS) entry which is preliminary data.</text>
</comment>
<gene>
    <name evidence="1" type="ORF">N658DRAFT_25442</name>
</gene>
<proteinExistence type="predicted"/>
<dbReference type="EMBL" id="MU863624">
    <property type="protein sequence ID" value="KAK4106618.1"/>
    <property type="molecule type" value="Genomic_DNA"/>
</dbReference>
<evidence type="ECO:0000313" key="2">
    <source>
        <dbReference type="Proteomes" id="UP001305647"/>
    </source>
</evidence>
<dbReference type="AlphaFoldDB" id="A0AAN6T6I8"/>
<accession>A0AAN6T6I8</accession>
<evidence type="ECO:0000313" key="1">
    <source>
        <dbReference type="EMBL" id="KAK4106618.1"/>
    </source>
</evidence>
<organism evidence="1 2">
    <name type="scientific">Parathielavia hyrcaniae</name>
    <dbReference type="NCBI Taxonomy" id="113614"/>
    <lineage>
        <taxon>Eukaryota</taxon>
        <taxon>Fungi</taxon>
        <taxon>Dikarya</taxon>
        <taxon>Ascomycota</taxon>
        <taxon>Pezizomycotina</taxon>
        <taxon>Sordariomycetes</taxon>
        <taxon>Sordariomycetidae</taxon>
        <taxon>Sordariales</taxon>
        <taxon>Chaetomiaceae</taxon>
        <taxon>Parathielavia</taxon>
    </lineage>
</organism>
<name>A0AAN6T6I8_9PEZI</name>
<reference evidence="1" key="2">
    <citation type="submission" date="2023-05" db="EMBL/GenBank/DDBJ databases">
        <authorList>
            <consortium name="Lawrence Berkeley National Laboratory"/>
            <person name="Steindorff A."/>
            <person name="Hensen N."/>
            <person name="Bonometti L."/>
            <person name="Westerberg I."/>
            <person name="Brannstrom I.O."/>
            <person name="Guillou S."/>
            <person name="Cros-Aarteil S."/>
            <person name="Calhoun S."/>
            <person name="Haridas S."/>
            <person name="Kuo A."/>
            <person name="Mondo S."/>
            <person name="Pangilinan J."/>
            <person name="Riley R."/>
            <person name="Labutti K."/>
            <person name="Andreopoulos B."/>
            <person name="Lipzen A."/>
            <person name="Chen C."/>
            <person name="Yanf M."/>
            <person name="Daum C."/>
            <person name="Ng V."/>
            <person name="Clum A."/>
            <person name="Ohm R."/>
            <person name="Martin F."/>
            <person name="Silar P."/>
            <person name="Natvig D."/>
            <person name="Lalanne C."/>
            <person name="Gautier V."/>
            <person name="Ament-Velasquez S.L."/>
            <person name="Kruys A."/>
            <person name="Hutchinson M.I."/>
            <person name="Powell A.J."/>
            <person name="Barry K."/>
            <person name="Miller A.N."/>
            <person name="Grigoriev I.V."/>
            <person name="Debuchy R."/>
            <person name="Gladieux P."/>
            <person name="Thoren M.H."/>
            <person name="Johannesson H."/>
        </authorList>
    </citation>
    <scope>NUCLEOTIDE SEQUENCE</scope>
    <source>
        <strain evidence="1">CBS 757.83</strain>
    </source>
</reference>
<protein>
    <submittedName>
        <fullName evidence="1">Uncharacterized protein</fullName>
    </submittedName>
</protein>
<keyword evidence="2" id="KW-1185">Reference proteome</keyword>
<dbReference type="Proteomes" id="UP001305647">
    <property type="component" value="Unassembled WGS sequence"/>
</dbReference>
<reference evidence="1" key="1">
    <citation type="journal article" date="2023" name="Mol. Phylogenet. Evol.">
        <title>Genome-scale phylogeny and comparative genomics of the fungal order Sordariales.</title>
        <authorList>
            <person name="Hensen N."/>
            <person name="Bonometti L."/>
            <person name="Westerberg I."/>
            <person name="Brannstrom I.O."/>
            <person name="Guillou S."/>
            <person name="Cros-Aarteil S."/>
            <person name="Calhoun S."/>
            <person name="Haridas S."/>
            <person name="Kuo A."/>
            <person name="Mondo S."/>
            <person name="Pangilinan J."/>
            <person name="Riley R."/>
            <person name="LaButti K."/>
            <person name="Andreopoulos B."/>
            <person name="Lipzen A."/>
            <person name="Chen C."/>
            <person name="Yan M."/>
            <person name="Daum C."/>
            <person name="Ng V."/>
            <person name="Clum A."/>
            <person name="Steindorff A."/>
            <person name="Ohm R.A."/>
            <person name="Martin F."/>
            <person name="Silar P."/>
            <person name="Natvig D.O."/>
            <person name="Lalanne C."/>
            <person name="Gautier V."/>
            <person name="Ament-Velasquez S.L."/>
            <person name="Kruys A."/>
            <person name="Hutchinson M.I."/>
            <person name="Powell A.J."/>
            <person name="Barry K."/>
            <person name="Miller A.N."/>
            <person name="Grigoriev I.V."/>
            <person name="Debuchy R."/>
            <person name="Gladieux P."/>
            <person name="Hiltunen Thoren M."/>
            <person name="Johannesson H."/>
        </authorList>
    </citation>
    <scope>NUCLEOTIDE SEQUENCE</scope>
    <source>
        <strain evidence="1">CBS 757.83</strain>
    </source>
</reference>
<sequence>MRRPGAFWLISCASCHRRVDHLNSHLIPNSWAVTEESLRHSFKSKLSSSAPAITSMEGTSAVSATRPWADASIDTSTFRSTALAKKNTKNAFESYIHFCNKRRHEGWLDQPNGRKDMEITKKPTKVPRPLRPWLHSRRILSRSVRGWPFCLTSCFTSETTGQVSGGAVAFYLK</sequence>